<gene>
    <name evidence="1" type="ORF">GH810_14410</name>
</gene>
<dbReference type="EMBL" id="WJBD01000019">
    <property type="protein sequence ID" value="MBC3889503.1"/>
    <property type="molecule type" value="Genomic_DNA"/>
</dbReference>
<evidence type="ECO:0000313" key="2">
    <source>
        <dbReference type="Proteomes" id="UP000616595"/>
    </source>
</evidence>
<dbReference type="AlphaFoldDB" id="A0A923KXL5"/>
<keyword evidence="2" id="KW-1185">Reference proteome</keyword>
<organism evidence="1 2">
    <name type="scientific">Acetobacterium paludosum</name>
    <dbReference type="NCBI Taxonomy" id="52693"/>
    <lineage>
        <taxon>Bacteria</taxon>
        <taxon>Bacillati</taxon>
        <taxon>Bacillota</taxon>
        <taxon>Clostridia</taxon>
        <taxon>Eubacteriales</taxon>
        <taxon>Eubacteriaceae</taxon>
        <taxon>Acetobacterium</taxon>
    </lineage>
</organism>
<accession>A0A923KXL5</accession>
<sequence length="71" mass="8486">MKIKLYKANILFLDSGRKATDIFYIRARNSLHARMKFKRRVNAIMRFKCLKISNVRICLNAPRWLTDEPDD</sequence>
<evidence type="ECO:0000313" key="1">
    <source>
        <dbReference type="EMBL" id="MBC3889503.1"/>
    </source>
</evidence>
<dbReference type="Proteomes" id="UP000616595">
    <property type="component" value="Unassembled WGS sequence"/>
</dbReference>
<protein>
    <submittedName>
        <fullName evidence="1">Uncharacterized protein</fullName>
    </submittedName>
</protein>
<name>A0A923KXL5_9FIRM</name>
<comment type="caution">
    <text evidence="1">The sequence shown here is derived from an EMBL/GenBank/DDBJ whole genome shotgun (WGS) entry which is preliminary data.</text>
</comment>
<proteinExistence type="predicted"/>
<dbReference type="RefSeq" id="WP_148568497.1">
    <property type="nucleotide sequence ID" value="NZ_RXYA01000018.1"/>
</dbReference>
<reference evidence="1" key="2">
    <citation type="submission" date="2020-10" db="EMBL/GenBank/DDBJ databases">
        <title>Comparative genomics of the Acetobacterium genus.</title>
        <authorList>
            <person name="Marshall C."/>
            <person name="May H."/>
            <person name="Norman S."/>
        </authorList>
    </citation>
    <scope>NUCLEOTIDE SEQUENCE</scope>
    <source>
        <strain evidence="1">DER-2019</strain>
    </source>
</reference>
<reference evidence="1" key="1">
    <citation type="submission" date="2019-10" db="EMBL/GenBank/DDBJ databases">
        <authorList>
            <person name="Ross D.E."/>
            <person name="Gulliver D."/>
        </authorList>
    </citation>
    <scope>NUCLEOTIDE SEQUENCE</scope>
    <source>
        <strain evidence="1">DER-2019</strain>
    </source>
</reference>